<keyword evidence="2" id="KW-1185">Reference proteome</keyword>
<accession>A0A9Q3I8G6</accession>
<dbReference type="Proteomes" id="UP000765509">
    <property type="component" value="Unassembled WGS sequence"/>
</dbReference>
<reference evidence="1" key="1">
    <citation type="submission" date="2021-03" db="EMBL/GenBank/DDBJ databases">
        <title>Draft genome sequence of rust myrtle Austropuccinia psidii MF-1, a brazilian biotype.</title>
        <authorList>
            <person name="Quecine M.C."/>
            <person name="Pachon D.M.R."/>
            <person name="Bonatelli M.L."/>
            <person name="Correr F.H."/>
            <person name="Franceschini L.M."/>
            <person name="Leite T.F."/>
            <person name="Margarido G.R.A."/>
            <person name="Almeida C.A."/>
            <person name="Ferrarezi J.A."/>
            <person name="Labate C.A."/>
        </authorList>
    </citation>
    <scope>NUCLEOTIDE SEQUENCE</scope>
    <source>
        <strain evidence="1">MF-1</strain>
    </source>
</reference>
<organism evidence="1 2">
    <name type="scientific">Austropuccinia psidii MF-1</name>
    <dbReference type="NCBI Taxonomy" id="1389203"/>
    <lineage>
        <taxon>Eukaryota</taxon>
        <taxon>Fungi</taxon>
        <taxon>Dikarya</taxon>
        <taxon>Basidiomycota</taxon>
        <taxon>Pucciniomycotina</taxon>
        <taxon>Pucciniomycetes</taxon>
        <taxon>Pucciniales</taxon>
        <taxon>Sphaerophragmiaceae</taxon>
        <taxon>Austropuccinia</taxon>
    </lineage>
</organism>
<dbReference type="AlphaFoldDB" id="A0A9Q3I8G6"/>
<gene>
    <name evidence="1" type="ORF">O181_069374</name>
</gene>
<protein>
    <submittedName>
        <fullName evidence="1">Uncharacterized protein</fullName>
    </submittedName>
</protein>
<dbReference type="EMBL" id="AVOT02035335">
    <property type="protein sequence ID" value="MBW0529659.1"/>
    <property type="molecule type" value="Genomic_DNA"/>
</dbReference>
<evidence type="ECO:0000313" key="2">
    <source>
        <dbReference type="Proteomes" id="UP000765509"/>
    </source>
</evidence>
<evidence type="ECO:0000313" key="1">
    <source>
        <dbReference type="EMBL" id="MBW0529659.1"/>
    </source>
</evidence>
<proteinExistence type="predicted"/>
<comment type="caution">
    <text evidence="1">The sequence shown here is derived from an EMBL/GenBank/DDBJ whole genome shotgun (WGS) entry which is preliminary data.</text>
</comment>
<name>A0A9Q3I8G6_9BASI</name>
<feature type="non-terminal residue" evidence="1">
    <location>
        <position position="1"/>
    </location>
</feature>
<sequence length="73" mass="8111">LSATLRFIIIINSMPVGSHQPIPLPLLTGAFPQDTSHCLFPPAQGTPHYNNETLQEFTYLQPTLMITQAIVHK</sequence>